<keyword evidence="2" id="KW-1133">Transmembrane helix</keyword>
<dbReference type="AlphaFoldDB" id="A0AAV1KNU6"/>
<dbReference type="EMBL" id="CAVLGL010000057">
    <property type="protein sequence ID" value="CAK1583812.1"/>
    <property type="molecule type" value="Genomic_DNA"/>
</dbReference>
<accession>A0AAV1KNU6</accession>
<dbReference type="InterPro" id="IPR043502">
    <property type="entry name" value="DNA/RNA_pol_sf"/>
</dbReference>
<dbReference type="SUPFAM" id="SSF53098">
    <property type="entry name" value="Ribonuclease H-like"/>
    <property type="match status" value="1"/>
</dbReference>
<dbReference type="InterPro" id="IPR012337">
    <property type="entry name" value="RNaseH-like_sf"/>
</dbReference>
<feature type="domain" description="Integrase catalytic" evidence="3">
    <location>
        <begin position="613"/>
        <end position="807"/>
    </location>
</feature>
<dbReference type="Pfam" id="PF05380">
    <property type="entry name" value="Peptidase_A17"/>
    <property type="match status" value="1"/>
</dbReference>
<feature type="transmembrane region" description="Helical" evidence="2">
    <location>
        <begin position="950"/>
        <end position="968"/>
    </location>
</feature>
<dbReference type="InterPro" id="IPR040676">
    <property type="entry name" value="DUF5641"/>
</dbReference>
<evidence type="ECO:0000313" key="5">
    <source>
        <dbReference type="Proteomes" id="UP001314205"/>
    </source>
</evidence>
<dbReference type="Pfam" id="PF18701">
    <property type="entry name" value="DUF5641"/>
    <property type="match status" value="1"/>
</dbReference>
<comment type="caution">
    <text evidence="4">The sequence shown here is derived from an EMBL/GenBank/DDBJ whole genome shotgun (WGS) entry which is preliminary data.</text>
</comment>
<dbReference type="InterPro" id="IPR001584">
    <property type="entry name" value="Integrase_cat-core"/>
</dbReference>
<sequence>MYRQIMVNEQDQRYQKIIWRELPEQPLQSYQLCTVTYGTKSAPFLAMMTLKQLAEDEQATYPEASLVLKEAFYMDDLVHGAHSIQQGRKLFKDLNRLLQLGGFTLRKWASNSNELFHTLEKSQIKEENIIFNFKTEHATKTLGLCWLSNRDTFTFCCNMSIQEIKPTKRCLLSEISKLYDPLGWLAPISTKLKILFQNVWKLNISWDEKIPENIQQEWRKIRSDMNDIQEFEIPRWIGCKENEVFELHGFSDASEHAFACVVYARTKNQPEAVLLAAKTRLVPNKKEISLPRLELNAAHLLCKLINKIKQCMCQHKIEIYGWTDSMVVLGWLNRDPSRWKAFVANRVNYITTIIAASHWSYVKSKENSADAASRGLYVSQLKNNQLWWHGPTWLQTFSYRPNEKQVYQTKEEIRSKQTNFIQKDIHNSIIYTLLNKFSSFTKITRIVAWILRFLTPKQKGKQWPSYLTIRELKHAKLVIIKHVQENDFQVDIEYLYKYNTVHTSSKLRSLNPVLSEGILKVGGRLKNANIHYDMMHPILIPHKSRLTDLLIDHAHNMTFHGGPRLTLGWLRHKYWIVGGNRAVKLRLRNCVKCRKNSPSTQHQLMADLPESRVNPAPPFQHTGVDYTGFVEIKSSKGRGIKTTKGYIAVFVCMVTKAIHLELVSDLSTSAFLAALRRMAARRGAPRHIYSDNGSNFVGANRILQEEYQQLQHIFNNNLLMELSELNIEWHFNAPSWPSAGGLWERAVRSLKHHLKRVVGDQKLTYEEYSTVLSQIEACLNSRPLCPLTENVEDLEFLTPAHFLTTNVGSTIIETPEDARTRWQLTKQIFQGVWKRWKAEYLTQLSSRSKWLRPRPNMKIGDMVIIQDDNLPPGKWAMGRVVELHPGSDGHVRVVTLKTKNGNLKRPVSKLSLLPIETSSQQNEQKDRSNNFTQKITHKQENKLQGTRSKFSSIVMSLMFFICLFTPAFSTSSYNITTFNNNQSIYFDPIGKMQIIQDKWTLIVYYNLEPYWEGIKAF</sequence>
<dbReference type="Pfam" id="PF00665">
    <property type="entry name" value="rve"/>
    <property type="match status" value="1"/>
</dbReference>
<dbReference type="InterPro" id="IPR008042">
    <property type="entry name" value="Retrotrans_Pao"/>
</dbReference>
<feature type="region of interest" description="Disordered" evidence="1">
    <location>
        <begin position="917"/>
        <end position="940"/>
    </location>
</feature>
<dbReference type="PANTHER" id="PTHR47331">
    <property type="entry name" value="PHD-TYPE DOMAIN-CONTAINING PROTEIN"/>
    <property type="match status" value="1"/>
</dbReference>
<keyword evidence="2" id="KW-0472">Membrane</keyword>
<dbReference type="GO" id="GO:0003676">
    <property type="term" value="F:nucleic acid binding"/>
    <property type="evidence" value="ECO:0007669"/>
    <property type="project" value="InterPro"/>
</dbReference>
<dbReference type="InterPro" id="IPR041588">
    <property type="entry name" value="Integrase_H2C2"/>
</dbReference>
<keyword evidence="5" id="KW-1185">Reference proteome</keyword>
<protein>
    <recommendedName>
        <fullName evidence="3">Integrase catalytic domain-containing protein</fullName>
    </recommendedName>
</protein>
<dbReference type="Gene3D" id="3.30.420.10">
    <property type="entry name" value="Ribonuclease H-like superfamily/Ribonuclease H"/>
    <property type="match status" value="1"/>
</dbReference>
<dbReference type="SUPFAM" id="SSF56672">
    <property type="entry name" value="DNA/RNA polymerases"/>
    <property type="match status" value="1"/>
</dbReference>
<evidence type="ECO:0000256" key="1">
    <source>
        <dbReference type="SAM" id="MobiDB-lite"/>
    </source>
</evidence>
<name>A0AAV1KNU6_9NEOP</name>
<evidence type="ECO:0000256" key="2">
    <source>
        <dbReference type="SAM" id="Phobius"/>
    </source>
</evidence>
<dbReference type="InterPro" id="IPR036397">
    <property type="entry name" value="RNaseH_sf"/>
</dbReference>
<proteinExistence type="predicted"/>
<dbReference type="PANTHER" id="PTHR47331:SF4">
    <property type="entry name" value="PEPTIDASE S1 DOMAIN-CONTAINING PROTEIN"/>
    <property type="match status" value="1"/>
</dbReference>
<dbReference type="GO" id="GO:0071897">
    <property type="term" value="P:DNA biosynthetic process"/>
    <property type="evidence" value="ECO:0007669"/>
    <property type="project" value="UniProtKB-ARBA"/>
</dbReference>
<keyword evidence="2" id="KW-0812">Transmembrane</keyword>
<gene>
    <name evidence="4" type="ORF">PARMNEM_LOCUS5161</name>
</gene>
<evidence type="ECO:0000313" key="4">
    <source>
        <dbReference type="EMBL" id="CAK1583812.1"/>
    </source>
</evidence>
<dbReference type="GO" id="GO:0015074">
    <property type="term" value="P:DNA integration"/>
    <property type="evidence" value="ECO:0007669"/>
    <property type="project" value="InterPro"/>
</dbReference>
<evidence type="ECO:0000259" key="3">
    <source>
        <dbReference type="PROSITE" id="PS50994"/>
    </source>
</evidence>
<dbReference type="PROSITE" id="PS50994">
    <property type="entry name" value="INTEGRASE"/>
    <property type="match status" value="1"/>
</dbReference>
<dbReference type="GO" id="GO:0042575">
    <property type="term" value="C:DNA polymerase complex"/>
    <property type="evidence" value="ECO:0007669"/>
    <property type="project" value="UniProtKB-ARBA"/>
</dbReference>
<dbReference type="Proteomes" id="UP001314205">
    <property type="component" value="Unassembled WGS sequence"/>
</dbReference>
<organism evidence="4 5">
    <name type="scientific">Parnassius mnemosyne</name>
    <name type="common">clouded apollo</name>
    <dbReference type="NCBI Taxonomy" id="213953"/>
    <lineage>
        <taxon>Eukaryota</taxon>
        <taxon>Metazoa</taxon>
        <taxon>Ecdysozoa</taxon>
        <taxon>Arthropoda</taxon>
        <taxon>Hexapoda</taxon>
        <taxon>Insecta</taxon>
        <taxon>Pterygota</taxon>
        <taxon>Neoptera</taxon>
        <taxon>Endopterygota</taxon>
        <taxon>Lepidoptera</taxon>
        <taxon>Glossata</taxon>
        <taxon>Ditrysia</taxon>
        <taxon>Papilionoidea</taxon>
        <taxon>Papilionidae</taxon>
        <taxon>Parnassiinae</taxon>
        <taxon>Parnassini</taxon>
        <taxon>Parnassius</taxon>
        <taxon>Driopa</taxon>
    </lineage>
</organism>
<dbReference type="Pfam" id="PF17921">
    <property type="entry name" value="Integrase_H2C2"/>
    <property type="match status" value="1"/>
</dbReference>
<reference evidence="4 5" key="1">
    <citation type="submission" date="2023-11" db="EMBL/GenBank/DDBJ databases">
        <authorList>
            <person name="Hedman E."/>
            <person name="Englund M."/>
            <person name="Stromberg M."/>
            <person name="Nyberg Akerstrom W."/>
            <person name="Nylinder S."/>
            <person name="Jareborg N."/>
            <person name="Kallberg Y."/>
            <person name="Kronander E."/>
        </authorList>
    </citation>
    <scope>NUCLEOTIDE SEQUENCE [LARGE SCALE GENOMIC DNA]</scope>
</reference>